<name>A0A9D1MUF4_9FIRM</name>
<dbReference type="Proteomes" id="UP000824125">
    <property type="component" value="Unassembled WGS sequence"/>
</dbReference>
<accession>A0A9D1MUF4</accession>
<feature type="domain" description="Nudix hydrolase" evidence="3">
    <location>
        <begin position="1"/>
        <end position="120"/>
    </location>
</feature>
<reference evidence="4" key="1">
    <citation type="submission" date="2020-10" db="EMBL/GenBank/DDBJ databases">
        <authorList>
            <person name="Gilroy R."/>
        </authorList>
    </citation>
    <scope>NUCLEOTIDE SEQUENCE</scope>
    <source>
        <strain evidence="4">CHK176-6737</strain>
    </source>
</reference>
<dbReference type="InterPro" id="IPR020476">
    <property type="entry name" value="Nudix_hydrolase"/>
</dbReference>
<gene>
    <name evidence="4" type="ORF">IAD23_03120</name>
</gene>
<evidence type="ECO:0000256" key="2">
    <source>
        <dbReference type="ARBA" id="ARBA00022801"/>
    </source>
</evidence>
<reference evidence="4" key="2">
    <citation type="journal article" date="2021" name="PeerJ">
        <title>Extensive microbial diversity within the chicken gut microbiome revealed by metagenomics and culture.</title>
        <authorList>
            <person name="Gilroy R."/>
            <person name="Ravi A."/>
            <person name="Getino M."/>
            <person name="Pursley I."/>
            <person name="Horton D.L."/>
            <person name="Alikhan N.F."/>
            <person name="Baker D."/>
            <person name="Gharbi K."/>
            <person name="Hall N."/>
            <person name="Watson M."/>
            <person name="Adriaenssens E.M."/>
            <person name="Foster-Nyarko E."/>
            <person name="Jarju S."/>
            <person name="Secka A."/>
            <person name="Antonio M."/>
            <person name="Oren A."/>
            <person name="Chaudhuri R.R."/>
            <person name="La Ragione R."/>
            <person name="Hildebrand F."/>
            <person name="Pallen M.J."/>
        </authorList>
    </citation>
    <scope>NUCLEOTIDE SEQUENCE</scope>
    <source>
        <strain evidence="4">CHK176-6737</strain>
    </source>
</reference>
<dbReference type="PRINTS" id="PR00502">
    <property type="entry name" value="NUDIXFAMILY"/>
</dbReference>
<dbReference type="InterPro" id="IPR015797">
    <property type="entry name" value="NUDIX_hydrolase-like_dom_sf"/>
</dbReference>
<keyword evidence="2" id="KW-0378">Hydrolase</keyword>
<dbReference type="CDD" id="cd18875">
    <property type="entry name" value="NUDIX_Hydrolase"/>
    <property type="match status" value="1"/>
</dbReference>
<comment type="caution">
    <text evidence="4">The sequence shown here is derived from an EMBL/GenBank/DDBJ whole genome shotgun (WGS) entry which is preliminary data.</text>
</comment>
<dbReference type="EMBL" id="DVNM01000016">
    <property type="protein sequence ID" value="HIU68935.1"/>
    <property type="molecule type" value="Genomic_DNA"/>
</dbReference>
<comment type="similarity">
    <text evidence="1">Belongs to the Nudix hydrolase family.</text>
</comment>
<dbReference type="PANTHER" id="PTHR43736:SF1">
    <property type="entry name" value="DIHYDRONEOPTERIN TRIPHOSPHATE DIPHOSPHATASE"/>
    <property type="match status" value="1"/>
</dbReference>
<dbReference type="Pfam" id="PF00293">
    <property type="entry name" value="NUDIX"/>
    <property type="match status" value="1"/>
</dbReference>
<evidence type="ECO:0000259" key="3">
    <source>
        <dbReference type="PROSITE" id="PS51462"/>
    </source>
</evidence>
<evidence type="ECO:0000256" key="1">
    <source>
        <dbReference type="ARBA" id="ARBA00005582"/>
    </source>
</evidence>
<dbReference type="Gene3D" id="3.90.79.10">
    <property type="entry name" value="Nucleoside Triphosphate Pyrophosphohydrolase"/>
    <property type="match status" value="1"/>
</dbReference>
<dbReference type="InterPro" id="IPR000086">
    <property type="entry name" value="NUDIX_hydrolase_dom"/>
</dbReference>
<organism evidence="4 5">
    <name type="scientific">Candidatus Scybalenecus merdavium</name>
    <dbReference type="NCBI Taxonomy" id="2840939"/>
    <lineage>
        <taxon>Bacteria</taxon>
        <taxon>Bacillati</taxon>
        <taxon>Bacillota</taxon>
        <taxon>Clostridia</taxon>
        <taxon>Eubacteriales</taxon>
        <taxon>Oscillospiraceae</taxon>
        <taxon>Oscillospiraceae incertae sedis</taxon>
        <taxon>Candidatus Scybalenecus</taxon>
    </lineage>
</organism>
<dbReference type="PROSITE" id="PS51462">
    <property type="entry name" value="NUDIX"/>
    <property type="match status" value="1"/>
</dbReference>
<evidence type="ECO:0000313" key="5">
    <source>
        <dbReference type="Proteomes" id="UP000824125"/>
    </source>
</evidence>
<dbReference type="AlphaFoldDB" id="A0A9D1MUF4"/>
<protein>
    <submittedName>
        <fullName evidence="4">8-oxo-dGTP diphosphatase</fullName>
    </submittedName>
</protein>
<evidence type="ECO:0000313" key="4">
    <source>
        <dbReference type="EMBL" id="HIU68935.1"/>
    </source>
</evidence>
<sequence length="139" mass="16330">MCMVYDGDKILVQDRVNKNWPGLTFPGGHVEEGESFTESVIREVYEETGLKIENPVLCGVKCWPTGKRKRYIVLFFKTDHYSGQLKSSAEGEVFWIKRDALNQYKLASDFVEMVEIFERDDRSEFCYKRTKDGYKKEIY</sequence>
<dbReference type="PANTHER" id="PTHR43736">
    <property type="entry name" value="ADP-RIBOSE PYROPHOSPHATASE"/>
    <property type="match status" value="1"/>
</dbReference>
<dbReference type="SUPFAM" id="SSF55811">
    <property type="entry name" value="Nudix"/>
    <property type="match status" value="1"/>
</dbReference>
<proteinExistence type="inferred from homology"/>
<dbReference type="GO" id="GO:0016787">
    <property type="term" value="F:hydrolase activity"/>
    <property type="evidence" value="ECO:0007669"/>
    <property type="project" value="UniProtKB-KW"/>
</dbReference>